<dbReference type="KEGG" id="ntr:B0W44_12645"/>
<dbReference type="EMBL" id="CP019699">
    <property type="protein sequence ID" value="AQS56483.1"/>
    <property type="molecule type" value="Genomic_DNA"/>
</dbReference>
<dbReference type="Gene3D" id="3.40.50.720">
    <property type="entry name" value="NAD(P)-binding Rossmann-like Domain"/>
    <property type="match status" value="1"/>
</dbReference>
<organism evidence="1 2">
    <name type="scientific">Novibacillus thermophilus</name>
    <dbReference type="NCBI Taxonomy" id="1471761"/>
    <lineage>
        <taxon>Bacteria</taxon>
        <taxon>Bacillati</taxon>
        <taxon>Bacillota</taxon>
        <taxon>Bacilli</taxon>
        <taxon>Bacillales</taxon>
        <taxon>Thermoactinomycetaceae</taxon>
        <taxon>Novibacillus</taxon>
    </lineage>
</organism>
<dbReference type="RefSeq" id="WP_077720342.1">
    <property type="nucleotide sequence ID" value="NZ_CP019699.1"/>
</dbReference>
<dbReference type="Gene3D" id="3.90.930.60">
    <property type="match status" value="1"/>
</dbReference>
<sequence>MERIRDDKRLKLKRDTFFIPDGDSVYFRNNAGSFSIKGRGVYTLVEALVPYLNGQYTLSEITNAFPSKHVSAITKVCVSLHKNGFLKYTNQEFHSKEENIEEIEFLDYFSSDGYNAFLRFKNANFVLTGKGEILYSALHALLKLGACHVQVLQSEESETRVTDLIEKYKQERELTYITGNVDHIGSLVKKADLVVYASNDCDHPLLHKLTESLSNGQRLVPITYVEQVGLAGPLLHSYLTWNKVKGRIQYEEIRRGDHHLPSFVSGSTLASVAAFEMFKYFTQVLPSNLTDHVYILDLEQLQGDFHPVSFPFSEQNENREKDGASDRHAFYSFIDKHTDKFTGLFTNLDRRHLSQIPFSQWRINVAVPGPDGMGQSREVIDFGDQHDEARFNTCLHGIEQAAAVWLMSSDEESEFYEGTRFVTNERIHVSPKDFHTIRLSAGVNDEHLLKYGILKQLLSYELRSENGDSGKSVAATRELFIQNHIGHYYAYLKTMDAIPELTYQEKAGGFVVVKAGSRGDMQTGIGFTFRDALTNAVRAYLIRVQNGGRDTGIRRSNFKAMTGWHDNKVKAYLKEHDLDICFFEIKRFAQRPLGLKVMATLLLTDGAIHNG</sequence>
<evidence type="ECO:0000313" key="2">
    <source>
        <dbReference type="Proteomes" id="UP000188603"/>
    </source>
</evidence>
<evidence type="ECO:0008006" key="3">
    <source>
        <dbReference type="Google" id="ProtNLM"/>
    </source>
</evidence>
<accession>A0A1U9K919</accession>
<keyword evidence="2" id="KW-1185">Reference proteome</keyword>
<dbReference type="STRING" id="1471761.B0W44_12645"/>
<gene>
    <name evidence="1" type="ORF">B0W44_12645</name>
</gene>
<protein>
    <recommendedName>
        <fullName evidence="3">Thiazole-containing bacteriocin maturation protein</fullName>
    </recommendedName>
</protein>
<dbReference type="Proteomes" id="UP000188603">
    <property type="component" value="Chromosome"/>
</dbReference>
<dbReference type="AlphaFoldDB" id="A0A1U9K919"/>
<proteinExistence type="predicted"/>
<evidence type="ECO:0000313" key="1">
    <source>
        <dbReference type="EMBL" id="AQS56483.1"/>
    </source>
</evidence>
<dbReference type="OrthoDB" id="2369163at2"/>
<reference evidence="1 2" key="1">
    <citation type="journal article" date="2015" name="Int. J. Syst. Evol. Microbiol.">
        <title>Novibacillus thermophilus gen. nov., sp. nov., a Gram-staining-negative and moderately thermophilic member of the family Thermoactinomycetaceae.</title>
        <authorList>
            <person name="Yang G."/>
            <person name="Chen J."/>
            <person name="Zhou S."/>
        </authorList>
    </citation>
    <scope>NUCLEOTIDE SEQUENCE [LARGE SCALE GENOMIC DNA]</scope>
    <source>
        <strain evidence="1 2">SG-1</strain>
    </source>
</reference>
<name>A0A1U9K919_9BACL</name>